<reference evidence="3" key="1">
    <citation type="journal article" date="2019" name="Int. J. Syst. Evol. Microbiol.">
        <title>The Global Catalogue of Microorganisms (GCM) 10K type strain sequencing project: providing services to taxonomists for standard genome sequencing and annotation.</title>
        <authorList>
            <consortium name="The Broad Institute Genomics Platform"/>
            <consortium name="The Broad Institute Genome Sequencing Center for Infectious Disease"/>
            <person name="Wu L."/>
            <person name="Ma J."/>
        </authorList>
    </citation>
    <scope>NUCLEOTIDE SEQUENCE [LARGE SCALE GENOMIC DNA]</scope>
    <source>
        <strain evidence="3">JCM 32226</strain>
    </source>
</reference>
<dbReference type="RefSeq" id="WP_345011319.1">
    <property type="nucleotide sequence ID" value="NZ_BAABFC010000009.1"/>
</dbReference>
<comment type="caution">
    <text evidence="2">The sequence shown here is derived from an EMBL/GenBank/DDBJ whole genome shotgun (WGS) entry which is preliminary data.</text>
</comment>
<evidence type="ECO:0000313" key="3">
    <source>
        <dbReference type="Proteomes" id="UP001501321"/>
    </source>
</evidence>
<evidence type="ECO:0000313" key="2">
    <source>
        <dbReference type="EMBL" id="GAA4497215.1"/>
    </source>
</evidence>
<comment type="catalytic activity">
    <reaction evidence="1">
        <text>1,6-anhydro-N-acetyl-beta-muramate + ATP + H2O = N-acetyl-D-muramate 6-phosphate + ADP + H(+)</text>
        <dbReference type="Rhea" id="RHEA:24952"/>
        <dbReference type="ChEBI" id="CHEBI:15377"/>
        <dbReference type="ChEBI" id="CHEBI:15378"/>
        <dbReference type="ChEBI" id="CHEBI:30616"/>
        <dbReference type="ChEBI" id="CHEBI:58690"/>
        <dbReference type="ChEBI" id="CHEBI:58722"/>
        <dbReference type="ChEBI" id="CHEBI:456216"/>
        <dbReference type="EC" id="2.7.1.170"/>
    </reaction>
</comment>
<keyword evidence="1" id="KW-0119">Carbohydrate metabolism</keyword>
<keyword evidence="1" id="KW-0808">Transferase</keyword>
<dbReference type="EC" id="2.7.1.170" evidence="1"/>
<comment type="pathway">
    <text evidence="1">Cell wall biogenesis; peptidoglycan recycling.</text>
</comment>
<keyword evidence="1 2" id="KW-0418">Kinase</keyword>
<name>A0ABP8Q6K9_9GAMM</name>
<dbReference type="PANTHER" id="PTHR30605:SF0">
    <property type="entry name" value="ANHYDRO-N-ACETYLMURAMIC ACID KINASE"/>
    <property type="match status" value="1"/>
</dbReference>
<dbReference type="EMBL" id="BAABFC010000009">
    <property type="protein sequence ID" value="GAA4497215.1"/>
    <property type="molecule type" value="Genomic_DNA"/>
</dbReference>
<evidence type="ECO:0000256" key="1">
    <source>
        <dbReference type="HAMAP-Rule" id="MF_01270"/>
    </source>
</evidence>
<dbReference type="InterPro" id="IPR043129">
    <property type="entry name" value="ATPase_NBD"/>
</dbReference>
<sequence>MDLYIGLMSGTSMDGIDAALVQFDGDTPTLLATHGQRWPVPVVNRLHELCTPGANEIDRLGRMDQLVAIHFAQAVKALLAKGPYRPEQVRAIGSHGQTIRHRPEQGFTLQIGHGARLAVETGIDVICDFRMKDVALGGQGAPLVPAFHQAVFGAPGKLRFILNIGGIANISVLPGRDDQVLGFDTGPGNTLMDLWYRKHKGGSYDPQGGWAASGFVSEDLLGRLMKHPFLAQSAPKSTGRETFTLAWLELFLAERPPLRPEDVQRTLLEFTARTIVDALLPQAEGQAAELFICGGGIHNRALMLRLYEMLPGWQLDSTEALGLHPDWVEAIAFAWLAKCFINRQTGNLPAVTGAKRPAILGCLYPVD</sequence>
<keyword evidence="3" id="KW-1185">Reference proteome</keyword>
<dbReference type="GO" id="GO:0016301">
    <property type="term" value="F:kinase activity"/>
    <property type="evidence" value="ECO:0007669"/>
    <property type="project" value="UniProtKB-KW"/>
</dbReference>
<dbReference type="Gene3D" id="3.30.420.40">
    <property type="match status" value="2"/>
</dbReference>
<dbReference type="SUPFAM" id="SSF53067">
    <property type="entry name" value="Actin-like ATPase domain"/>
    <property type="match status" value="1"/>
</dbReference>
<dbReference type="Proteomes" id="UP001501321">
    <property type="component" value="Unassembled WGS sequence"/>
</dbReference>
<dbReference type="NCBIfam" id="NF007139">
    <property type="entry name" value="PRK09585.1-3"/>
    <property type="match status" value="1"/>
</dbReference>
<dbReference type="Pfam" id="PF03702">
    <property type="entry name" value="AnmK"/>
    <property type="match status" value="1"/>
</dbReference>
<feature type="binding site" evidence="1">
    <location>
        <begin position="10"/>
        <end position="17"/>
    </location>
    <ligand>
        <name>ATP</name>
        <dbReference type="ChEBI" id="CHEBI:30616"/>
    </ligand>
</feature>
<keyword evidence="1" id="KW-0547">Nucleotide-binding</keyword>
<dbReference type="HAMAP" id="MF_01270">
    <property type="entry name" value="AnhMurNAc_kinase"/>
    <property type="match status" value="1"/>
</dbReference>
<proteinExistence type="inferred from homology"/>
<keyword evidence="1" id="KW-0067">ATP-binding</keyword>
<protein>
    <recommendedName>
        <fullName evidence="1">Anhydro-N-acetylmuramic acid kinase</fullName>
        <ecNumber evidence="1">2.7.1.170</ecNumber>
    </recommendedName>
    <alternativeName>
        <fullName evidence="1">AnhMurNAc kinase</fullName>
    </alternativeName>
</protein>
<comment type="pathway">
    <text evidence="1">Amino-sugar metabolism; 1,6-anhydro-N-acetylmuramate degradation.</text>
</comment>
<accession>A0ABP8Q6K9</accession>
<dbReference type="CDD" id="cd24050">
    <property type="entry name" value="ASKHA_NBD_ANMK"/>
    <property type="match status" value="1"/>
</dbReference>
<comment type="similarity">
    <text evidence="1">Belongs to the anhydro-N-acetylmuramic acid kinase family.</text>
</comment>
<dbReference type="InterPro" id="IPR005338">
    <property type="entry name" value="Anhydro_N_Ac-Mur_kinase"/>
</dbReference>
<organism evidence="2 3">
    <name type="scientific">Pseudaeromonas paramecii</name>
    <dbReference type="NCBI Taxonomy" id="2138166"/>
    <lineage>
        <taxon>Bacteria</taxon>
        <taxon>Pseudomonadati</taxon>
        <taxon>Pseudomonadota</taxon>
        <taxon>Gammaproteobacteria</taxon>
        <taxon>Aeromonadales</taxon>
        <taxon>Aeromonadaceae</taxon>
        <taxon>Pseudaeromonas</taxon>
    </lineage>
</organism>
<gene>
    <name evidence="1" type="primary">anmK</name>
    <name evidence="2" type="ORF">GCM10023095_13420</name>
</gene>
<comment type="function">
    <text evidence="1">Catalyzes the specific phosphorylation of 1,6-anhydro-N-acetylmuramic acid (anhMurNAc) with the simultaneous cleavage of the 1,6-anhydro ring, generating MurNAc-6-P. Is required for the utilization of anhMurNAc either imported from the medium or derived from its own cell wall murein, and thus plays a role in cell wall recycling.</text>
</comment>
<dbReference type="PANTHER" id="PTHR30605">
    <property type="entry name" value="ANHYDRO-N-ACETYLMURAMIC ACID KINASE"/>
    <property type="match status" value="1"/>
</dbReference>